<reference evidence="2 3" key="1">
    <citation type="submission" date="2014-04" db="EMBL/GenBank/DDBJ databases">
        <authorList>
            <consortium name="DOE Joint Genome Institute"/>
            <person name="Kuo A."/>
            <person name="Gay G."/>
            <person name="Dore J."/>
            <person name="Kohler A."/>
            <person name="Nagy L.G."/>
            <person name="Floudas D."/>
            <person name="Copeland A."/>
            <person name="Barry K.W."/>
            <person name="Cichocki N."/>
            <person name="Veneault-Fourrey C."/>
            <person name="LaButti K."/>
            <person name="Lindquist E.A."/>
            <person name="Lipzen A."/>
            <person name="Lundell T."/>
            <person name="Morin E."/>
            <person name="Murat C."/>
            <person name="Sun H."/>
            <person name="Tunlid A."/>
            <person name="Henrissat B."/>
            <person name="Grigoriev I.V."/>
            <person name="Hibbett D.S."/>
            <person name="Martin F."/>
            <person name="Nordberg H.P."/>
            <person name="Cantor M.N."/>
            <person name="Hua S.X."/>
        </authorList>
    </citation>
    <scope>NUCLEOTIDE SEQUENCE [LARGE SCALE GENOMIC DNA]</scope>
    <source>
        <strain evidence="3">h7</strain>
    </source>
</reference>
<dbReference type="Gene3D" id="3.40.50.2060">
    <property type="match status" value="1"/>
</dbReference>
<evidence type="ECO:0000256" key="1">
    <source>
        <dbReference type="ARBA" id="ARBA00009884"/>
    </source>
</evidence>
<proteinExistence type="inferred from homology"/>
<name>A0A0C3CHQ9_HEBCY</name>
<dbReference type="Proteomes" id="UP000053424">
    <property type="component" value="Unassembled WGS sequence"/>
</dbReference>
<dbReference type="Gene3D" id="3.40.50.1910">
    <property type="match status" value="1"/>
</dbReference>
<dbReference type="InterPro" id="IPR043127">
    <property type="entry name" value="Sec-1-like_dom3a"/>
</dbReference>
<dbReference type="InterPro" id="IPR001619">
    <property type="entry name" value="Sec1-like"/>
</dbReference>
<dbReference type="SUPFAM" id="SSF56815">
    <property type="entry name" value="Sec1/munc18-like (SM) proteins"/>
    <property type="match status" value="1"/>
</dbReference>
<sequence>MDVVKAVETYVNKLVSTPSAMKVLLLDTHTTPIVSLATTQSILLSHQVYLTDRIDNKKRERMPHMKCVCFLQTSEDSLEALGEELKEPKYGEYYLYFSNILSKTALERLAQVDEYEVVREVQEYFADYAPISPSLFSLNQAPSPSRPLYGSTANSWDPRALELTMQGITAVLLSLRKKPIIRYEKMSPMAKKLGVEIQHRIKSESTLFDFRLTQVPPLLLILDRRNDPVTPLLSQWTYQAMVHELLGIHNGRVDLSRVPEIRPELSEITLTTSTDPFFQSNYLSTFGDLGSSLKDYVQDYQSRSLAQSPSSINSIADMKRFVEEYPEFRKLGGNVSKHVALVGELSRLVGQAKLLEVGEVEQGLATSSGADFKNVQAIVTDPGVPPWNKLRIVMLYALRYQKTQTSNIASLINLLLANGVSREDAKLVYVLLNVAGADQRQDDLFSTESLLAKGRSALKGLKGVENVYTQHTPHLSQTLELLYKGKLRETSYPFLEGAGVNAGLQRPQDVIIFMIGGTTFEEARTVTLFNQDPVAASNGGITNPVGIRLLLGGTYVHNSASYIEMLRLAALNFPATVYDPPPESAVNAPSLNLSLGGVNVSLGGPAGTGVYRASSEGVGVQADGIRDGVMNLIGKVKQGVDRIAIP</sequence>
<dbReference type="InterPro" id="IPR043154">
    <property type="entry name" value="Sec-1-like_dom1"/>
</dbReference>
<dbReference type="Gene3D" id="3.90.830.10">
    <property type="entry name" value="Syntaxin Binding Protein 1, Chain A, domain 2"/>
    <property type="match status" value="1"/>
</dbReference>
<evidence type="ECO:0008006" key="4">
    <source>
        <dbReference type="Google" id="ProtNLM"/>
    </source>
</evidence>
<evidence type="ECO:0000313" key="2">
    <source>
        <dbReference type="EMBL" id="KIM43116.1"/>
    </source>
</evidence>
<gene>
    <name evidence="2" type="ORF">M413DRAFT_443927</name>
</gene>
<accession>A0A0C3CHQ9</accession>
<dbReference type="OrthoDB" id="10266265at2759"/>
<dbReference type="PANTHER" id="PTHR11679">
    <property type="entry name" value="VESICLE PROTEIN SORTING-ASSOCIATED"/>
    <property type="match status" value="1"/>
</dbReference>
<comment type="similarity">
    <text evidence="1">Belongs to the STXBP/unc-18/SEC1 family.</text>
</comment>
<keyword evidence="3" id="KW-1185">Reference proteome</keyword>
<dbReference type="HOGENOM" id="CLU_013933_3_1_1"/>
<dbReference type="Gene3D" id="1.25.40.60">
    <property type="match status" value="1"/>
</dbReference>
<dbReference type="AlphaFoldDB" id="A0A0C3CHQ9"/>
<dbReference type="EMBL" id="KN831776">
    <property type="protein sequence ID" value="KIM43116.1"/>
    <property type="molecule type" value="Genomic_DNA"/>
</dbReference>
<dbReference type="Pfam" id="PF00995">
    <property type="entry name" value="Sec1"/>
    <property type="match status" value="1"/>
</dbReference>
<evidence type="ECO:0000313" key="3">
    <source>
        <dbReference type="Proteomes" id="UP000053424"/>
    </source>
</evidence>
<dbReference type="PIRSF" id="PIRSF005715">
    <property type="entry name" value="VPS45_Sec1"/>
    <property type="match status" value="1"/>
</dbReference>
<reference evidence="3" key="2">
    <citation type="submission" date="2015-01" db="EMBL/GenBank/DDBJ databases">
        <title>Evolutionary Origins and Diversification of the Mycorrhizal Mutualists.</title>
        <authorList>
            <consortium name="DOE Joint Genome Institute"/>
            <consortium name="Mycorrhizal Genomics Consortium"/>
            <person name="Kohler A."/>
            <person name="Kuo A."/>
            <person name="Nagy L.G."/>
            <person name="Floudas D."/>
            <person name="Copeland A."/>
            <person name="Barry K.W."/>
            <person name="Cichocki N."/>
            <person name="Veneault-Fourrey C."/>
            <person name="LaButti K."/>
            <person name="Lindquist E.A."/>
            <person name="Lipzen A."/>
            <person name="Lundell T."/>
            <person name="Morin E."/>
            <person name="Murat C."/>
            <person name="Riley R."/>
            <person name="Ohm R."/>
            <person name="Sun H."/>
            <person name="Tunlid A."/>
            <person name="Henrissat B."/>
            <person name="Grigoriev I.V."/>
            <person name="Hibbett D.S."/>
            <person name="Martin F."/>
        </authorList>
    </citation>
    <scope>NUCLEOTIDE SEQUENCE [LARGE SCALE GENOMIC DNA]</scope>
    <source>
        <strain evidence="3">h7</strain>
    </source>
</reference>
<dbReference type="STRING" id="686832.A0A0C3CHQ9"/>
<dbReference type="InterPro" id="IPR036045">
    <property type="entry name" value="Sec1-like_sf"/>
</dbReference>
<dbReference type="InterPro" id="IPR027482">
    <property type="entry name" value="Sec1-like_dom2"/>
</dbReference>
<protein>
    <recommendedName>
        <fullName evidence="4">Vacuolar protein sorting-associated protein 45</fullName>
    </recommendedName>
</protein>
<dbReference type="GO" id="GO:0016192">
    <property type="term" value="P:vesicle-mediated transport"/>
    <property type="evidence" value="ECO:0007669"/>
    <property type="project" value="InterPro"/>
</dbReference>
<organism evidence="2 3">
    <name type="scientific">Hebeloma cylindrosporum</name>
    <dbReference type="NCBI Taxonomy" id="76867"/>
    <lineage>
        <taxon>Eukaryota</taxon>
        <taxon>Fungi</taxon>
        <taxon>Dikarya</taxon>
        <taxon>Basidiomycota</taxon>
        <taxon>Agaricomycotina</taxon>
        <taxon>Agaricomycetes</taxon>
        <taxon>Agaricomycetidae</taxon>
        <taxon>Agaricales</taxon>
        <taxon>Agaricineae</taxon>
        <taxon>Hymenogastraceae</taxon>
        <taxon>Hebeloma</taxon>
    </lineage>
</organism>